<evidence type="ECO:0000313" key="2">
    <source>
        <dbReference type="Proteomes" id="UP000831701"/>
    </source>
</evidence>
<proteinExistence type="predicted"/>
<organism evidence="1 2">
    <name type="scientific">Scortum barcoo</name>
    <name type="common">barcoo grunter</name>
    <dbReference type="NCBI Taxonomy" id="214431"/>
    <lineage>
        <taxon>Eukaryota</taxon>
        <taxon>Metazoa</taxon>
        <taxon>Chordata</taxon>
        <taxon>Craniata</taxon>
        <taxon>Vertebrata</taxon>
        <taxon>Euteleostomi</taxon>
        <taxon>Actinopterygii</taxon>
        <taxon>Neopterygii</taxon>
        <taxon>Teleostei</taxon>
        <taxon>Neoteleostei</taxon>
        <taxon>Acanthomorphata</taxon>
        <taxon>Eupercaria</taxon>
        <taxon>Centrarchiformes</taxon>
        <taxon>Terapontoidei</taxon>
        <taxon>Terapontidae</taxon>
        <taxon>Scortum</taxon>
    </lineage>
</organism>
<dbReference type="EMBL" id="CM041533">
    <property type="protein sequence ID" value="KAI3375102.1"/>
    <property type="molecule type" value="Genomic_DNA"/>
</dbReference>
<gene>
    <name evidence="1" type="ORF">L3Q82_021621</name>
</gene>
<protein>
    <submittedName>
        <fullName evidence="1">Uncharacterized protein</fullName>
    </submittedName>
</protein>
<sequence length="1585" mass="180359">MYSSGYSKYNMETRKKMQYRSKAKSCGYYMRIVFFFSSLIQSLIIVSLVLFLIYGKKQDSASTSRIQDLEESFSRLSIENVALRHQRKNLTNLLNTTLTEKAKNDWDLARLRHFTNISISMIQEMEKRLQQCNYELVVCKNTPRPCPQPRGDCNCGLLTEQLKARLELVESNFTQTTQRMRMEMDQTAKERDIINLEVIRLRRDKATHEKEVDFFRQKCKDDFTLSLSGVSNVSKAFLEKIDSLFPTHIAFQLTCAKQREHLEQIRTNCSSLSREVEDKFQRYLDSVGQQVSSIQAENSRLKAENWRLSDDYRWCSQNRTGLIQQNKQNLDKLQRKHDEEKERLLMDKMKLNGENDVLISTVKYKNKVVDHLTEELRRLNMSCMMGRALLLFPSGSGSSTGLGFNKPASTGTGSSLFPSSSLSGSQVGQVAPRVSVAQHIQDLQRLINPDIPSTKENQDLSRVLGAAVRILKQNSLLRASKQPPAAAAGGSVHATMQAAGTGAADPDARVNSSGGAADVDDSDGAAAGRMERTAPSEQQDRSISQQQQTSSAHSGVLDKLFGKRLLQARHYIMSRKSWLKMVPTENCDILMTFPDTIDDHTLLWLLNQIRVGIPQVSIQVRQHKHTQTHAFFITTTFENLLRGAEQMGMHKAVKPQFGGGMRRFSCEEDNIYENIESELCFFTSQERQSIIKYWLDNLRAKQGEVLHNIHFLEGQPIIPELVARGVIHQMFPLHEQRILNQLMTSWVQAVCERQPLDDICDYFGVKIGMYFAWLGFYTNSMLYPAVIGFLLWILAEADQTSQDICCVVFALFNVVWATLFLERWKRREAELAYRWGTLDTPAESLEEPRPQFRGVKRCSPITGCEEFYYPPWKRALFRWLVSLPICLLCLCFVFLAMLLCLELQEVVMEIQELPGITRFIPKILLALTVTVCDEVYKKIAYWLNDMENYRLQSAYENNLIIKMVFFEFINSYLSLFYIGFYLKDMERLKEMLATLLIFRQFLQNIKEVLQPYLYEQNKLGVFTPKVLWELLQAIMLKYGRLALGKAQASMTAYSFLGPRGIPVSHAANGNPEPRRRGDLKAGFRLTEEEWDMNDSNLKQRKVSFTEKVDYQDVATETQPVYDSFLEDSPTLVEEGMNPSSIFDSCDEDSDCESLVQVCGLFQETKENATVSSPKESDSLCQRRKNAGEGKEDKKSWIDPPEEPKTVTLTQAEIESCMQTYEDTLQDYQEMFIQFGYVVLFSSAFPLAAMCALINNIIEIRSDALKLCTGLQRPFGQRVENIGQWQTAMEAMGLIAIIVNCYLIGQCGQLQRLFPWLSPEMTIISIVLLEHFAILLKYVIHVAIPDIPGWVAEEMAKLEYRRREAFKKHEQQAQQHFQQQLRRRREEEELQRQAELQAEARQENDYHKADAQHQHHHDKAPGGKPGDKPKRPSSLLGNNNVMKLKQIIPLQGKFSGTSRSPAQSPTGGEAKLPGFLKFLKSPEVKKEPAVAVGATPGSTVSSSVPPSGQERSQSPNRTFSPGKLFSFSKSEGTVVCVNGTQPATHPANAQPNRADLNTTMEELLSNEADKGESRQLTDLENAGSKS</sequence>
<name>A0ACB8X476_9TELE</name>
<evidence type="ECO:0000313" key="1">
    <source>
        <dbReference type="EMBL" id="KAI3375102.1"/>
    </source>
</evidence>
<reference evidence="1" key="1">
    <citation type="submission" date="2022-04" db="EMBL/GenBank/DDBJ databases">
        <title>Jade perch genome.</title>
        <authorList>
            <person name="Chao B."/>
        </authorList>
    </citation>
    <scope>NUCLEOTIDE SEQUENCE</scope>
    <source>
        <strain evidence="1">CB-2022</strain>
    </source>
</reference>
<dbReference type="Proteomes" id="UP000831701">
    <property type="component" value="Chromosome 3"/>
</dbReference>
<keyword evidence="2" id="KW-1185">Reference proteome</keyword>
<comment type="caution">
    <text evidence="1">The sequence shown here is derived from an EMBL/GenBank/DDBJ whole genome shotgun (WGS) entry which is preliminary data.</text>
</comment>
<accession>A0ACB8X476</accession>